<proteinExistence type="predicted"/>
<protein>
    <submittedName>
        <fullName evidence="1">Uncharacterized protein</fullName>
    </submittedName>
</protein>
<dbReference type="AlphaFoldDB" id="A0AAD5QDJ8"/>
<reference evidence="1" key="1">
    <citation type="submission" date="2021-06" db="EMBL/GenBank/DDBJ databases">
        <title>Parelaphostrongylus tenuis whole genome reference sequence.</title>
        <authorList>
            <person name="Garwood T.J."/>
            <person name="Larsen P.A."/>
            <person name="Fountain-Jones N.M."/>
            <person name="Garbe J.R."/>
            <person name="Macchietto M.G."/>
            <person name="Kania S.A."/>
            <person name="Gerhold R.W."/>
            <person name="Richards J.E."/>
            <person name="Wolf T.M."/>
        </authorList>
    </citation>
    <scope>NUCLEOTIDE SEQUENCE</scope>
    <source>
        <strain evidence="1">MNPRO001-30</strain>
        <tissue evidence="1">Meninges</tissue>
    </source>
</reference>
<organism evidence="1 2">
    <name type="scientific">Parelaphostrongylus tenuis</name>
    <name type="common">Meningeal worm</name>
    <dbReference type="NCBI Taxonomy" id="148309"/>
    <lineage>
        <taxon>Eukaryota</taxon>
        <taxon>Metazoa</taxon>
        <taxon>Ecdysozoa</taxon>
        <taxon>Nematoda</taxon>
        <taxon>Chromadorea</taxon>
        <taxon>Rhabditida</taxon>
        <taxon>Rhabditina</taxon>
        <taxon>Rhabditomorpha</taxon>
        <taxon>Strongyloidea</taxon>
        <taxon>Metastrongylidae</taxon>
        <taxon>Parelaphostrongylus</taxon>
    </lineage>
</organism>
<comment type="caution">
    <text evidence="1">The sequence shown here is derived from an EMBL/GenBank/DDBJ whole genome shotgun (WGS) entry which is preliminary data.</text>
</comment>
<dbReference type="Proteomes" id="UP001196413">
    <property type="component" value="Unassembled WGS sequence"/>
</dbReference>
<evidence type="ECO:0000313" key="2">
    <source>
        <dbReference type="Proteomes" id="UP001196413"/>
    </source>
</evidence>
<keyword evidence="2" id="KW-1185">Reference proteome</keyword>
<accession>A0AAD5QDJ8</accession>
<gene>
    <name evidence="1" type="ORF">KIN20_002464</name>
</gene>
<name>A0AAD5QDJ8_PARTN</name>
<evidence type="ECO:0000313" key="1">
    <source>
        <dbReference type="EMBL" id="KAJ1347412.1"/>
    </source>
</evidence>
<dbReference type="EMBL" id="JAHQIW010000310">
    <property type="protein sequence ID" value="KAJ1347412.1"/>
    <property type="molecule type" value="Genomic_DNA"/>
</dbReference>
<sequence>MNISDSISDASTMMPPLSQSLLAVVLLSTAVIVTRAVSVQRGKEVVPKHTKYSSLQEEARASMDKKKLRRGKRHVIYEDAVNNNEDDGDMEQAMLRQQLEQLSDDELEALADIVRNEVDRYSIPRAVSVPQYEIIEIPDEEVDDPIVEIYPRDRRSLPLDWPESEEPEYFVFPDEAMTEALRQEHDEQELRDRIAEIAEILNERATRGSRYI</sequence>